<gene>
    <name evidence="2" type="ORF">B9Z19DRAFT_1121946</name>
</gene>
<evidence type="ECO:0000313" key="3">
    <source>
        <dbReference type="Proteomes" id="UP000244722"/>
    </source>
</evidence>
<accession>A0A2T7A1N3</accession>
<comment type="caution">
    <text evidence="2">The sequence shown here is derived from an EMBL/GenBank/DDBJ whole genome shotgun (WGS) entry which is preliminary data.</text>
</comment>
<evidence type="ECO:0000313" key="2">
    <source>
        <dbReference type="EMBL" id="PUU81652.1"/>
    </source>
</evidence>
<proteinExistence type="predicted"/>
<dbReference type="EMBL" id="NESQ01000042">
    <property type="protein sequence ID" value="PUU81652.1"/>
    <property type="molecule type" value="Genomic_DNA"/>
</dbReference>
<feature type="region of interest" description="Disordered" evidence="1">
    <location>
        <begin position="59"/>
        <end position="108"/>
    </location>
</feature>
<reference evidence="2 3" key="1">
    <citation type="submission" date="2017-04" db="EMBL/GenBank/DDBJ databases">
        <title>Draft genome sequence of Tuber borchii Vittad., a whitish edible truffle.</title>
        <authorList>
            <consortium name="DOE Joint Genome Institute"/>
            <person name="Murat C."/>
            <person name="Kuo A."/>
            <person name="Barry K.W."/>
            <person name="Clum A."/>
            <person name="Dockter R.B."/>
            <person name="Fauchery L."/>
            <person name="Iotti M."/>
            <person name="Kohler A."/>
            <person name="Labutti K."/>
            <person name="Lindquist E.A."/>
            <person name="Lipzen A."/>
            <person name="Ohm R.A."/>
            <person name="Wang M."/>
            <person name="Grigoriev I.V."/>
            <person name="Zambonelli A."/>
            <person name="Martin F.M."/>
        </authorList>
    </citation>
    <scope>NUCLEOTIDE SEQUENCE [LARGE SCALE GENOMIC DNA]</scope>
    <source>
        <strain evidence="2 3">Tbo3840</strain>
    </source>
</reference>
<protein>
    <submittedName>
        <fullName evidence="2">Uncharacterized protein</fullName>
    </submittedName>
</protein>
<keyword evidence="3" id="KW-1185">Reference proteome</keyword>
<sequence length="108" mass="11797">MESLVFFKCSFDGETVGVKTIKSWKAGPEEEIEGVVKASHVEKRDEVICLVELDDPQGKGAKDFPPTPMALRSSAGVLGKHKDKSKLDRDTKFKNTVIPSAGKVQDHA</sequence>
<name>A0A2T7A1N3_TUBBO</name>
<evidence type="ECO:0000256" key="1">
    <source>
        <dbReference type="SAM" id="MobiDB-lite"/>
    </source>
</evidence>
<organism evidence="2 3">
    <name type="scientific">Tuber borchii</name>
    <name type="common">White truffle</name>
    <dbReference type="NCBI Taxonomy" id="42251"/>
    <lineage>
        <taxon>Eukaryota</taxon>
        <taxon>Fungi</taxon>
        <taxon>Dikarya</taxon>
        <taxon>Ascomycota</taxon>
        <taxon>Pezizomycotina</taxon>
        <taxon>Pezizomycetes</taxon>
        <taxon>Pezizales</taxon>
        <taxon>Tuberaceae</taxon>
        <taxon>Tuber</taxon>
    </lineage>
</organism>
<dbReference type="Proteomes" id="UP000244722">
    <property type="component" value="Unassembled WGS sequence"/>
</dbReference>
<dbReference type="AlphaFoldDB" id="A0A2T7A1N3"/>